<dbReference type="AlphaFoldDB" id="A0A5B7IGW3"/>
<organism evidence="1 2">
    <name type="scientific">Portunus trituberculatus</name>
    <name type="common">Swimming crab</name>
    <name type="synonym">Neptunus trituberculatus</name>
    <dbReference type="NCBI Taxonomy" id="210409"/>
    <lineage>
        <taxon>Eukaryota</taxon>
        <taxon>Metazoa</taxon>
        <taxon>Ecdysozoa</taxon>
        <taxon>Arthropoda</taxon>
        <taxon>Crustacea</taxon>
        <taxon>Multicrustacea</taxon>
        <taxon>Malacostraca</taxon>
        <taxon>Eumalacostraca</taxon>
        <taxon>Eucarida</taxon>
        <taxon>Decapoda</taxon>
        <taxon>Pleocyemata</taxon>
        <taxon>Brachyura</taxon>
        <taxon>Eubrachyura</taxon>
        <taxon>Portunoidea</taxon>
        <taxon>Portunidae</taxon>
        <taxon>Portuninae</taxon>
        <taxon>Portunus</taxon>
    </lineage>
</organism>
<proteinExistence type="predicted"/>
<dbReference type="Proteomes" id="UP000324222">
    <property type="component" value="Unassembled WGS sequence"/>
</dbReference>
<evidence type="ECO:0000313" key="2">
    <source>
        <dbReference type="Proteomes" id="UP000324222"/>
    </source>
</evidence>
<gene>
    <name evidence="1" type="ORF">E2C01_076198</name>
</gene>
<name>A0A5B7IGW3_PORTR</name>
<accession>A0A5B7IGW3</accession>
<comment type="caution">
    <text evidence="1">The sequence shown here is derived from an EMBL/GenBank/DDBJ whole genome shotgun (WGS) entry which is preliminary data.</text>
</comment>
<protein>
    <submittedName>
        <fullName evidence="1">Uncharacterized protein</fullName>
    </submittedName>
</protein>
<sequence>MNRAVQGEARRGGNSEVVVMEVGWDGTVSECQHPRHADTGVSRHHTRHTLTRPSGVLYQSQKKNFCISDAYQCRVVFGGDVRTEVGGKRRRRTSEKLIVESWLEAVSEWDGCECGDVGKSCPRKHSASVTSLVVPDWSMWAVAASLQAASQHTVCPAGG</sequence>
<dbReference type="EMBL" id="VSRR010057380">
    <property type="protein sequence ID" value="MPC81573.1"/>
    <property type="molecule type" value="Genomic_DNA"/>
</dbReference>
<keyword evidence="2" id="KW-1185">Reference proteome</keyword>
<evidence type="ECO:0000313" key="1">
    <source>
        <dbReference type="EMBL" id="MPC81573.1"/>
    </source>
</evidence>
<reference evidence="1 2" key="1">
    <citation type="submission" date="2019-05" db="EMBL/GenBank/DDBJ databases">
        <title>Another draft genome of Portunus trituberculatus and its Hox gene families provides insights of decapod evolution.</title>
        <authorList>
            <person name="Jeong J.-H."/>
            <person name="Song I."/>
            <person name="Kim S."/>
            <person name="Choi T."/>
            <person name="Kim D."/>
            <person name="Ryu S."/>
            <person name="Kim W."/>
        </authorList>
    </citation>
    <scope>NUCLEOTIDE SEQUENCE [LARGE SCALE GENOMIC DNA]</scope>
    <source>
        <tissue evidence="1">Muscle</tissue>
    </source>
</reference>